<organism evidence="2">
    <name type="scientific">Burkholderia pseudomallei 1710a</name>
    <dbReference type="NCBI Taxonomy" id="320371"/>
    <lineage>
        <taxon>Bacteria</taxon>
        <taxon>Pseudomonadati</taxon>
        <taxon>Pseudomonadota</taxon>
        <taxon>Betaproteobacteria</taxon>
        <taxon>Burkholderiales</taxon>
        <taxon>Burkholderiaceae</taxon>
        <taxon>Burkholderia</taxon>
        <taxon>pseudomallei group</taxon>
    </lineage>
</organism>
<protein>
    <submittedName>
        <fullName evidence="2">Uncharacterized protein</fullName>
    </submittedName>
</protein>
<evidence type="ECO:0000256" key="1">
    <source>
        <dbReference type="SAM" id="MobiDB-lite"/>
    </source>
</evidence>
<reference evidence="2" key="1">
    <citation type="submission" date="2009-05" db="EMBL/GenBank/DDBJ databases">
        <authorList>
            <person name="Harkins D.M."/>
            <person name="DeShazer D."/>
            <person name="Woods D.E."/>
            <person name="Brinkac L.M."/>
            <person name="Brown K.A."/>
            <person name="Hung G.C."/>
            <person name="Tuanyok A."/>
            <person name="Zhang B."/>
            <person name="Nierman W.C."/>
        </authorList>
    </citation>
    <scope>NUCLEOTIDE SEQUENCE [LARGE SCALE GENOMIC DNA]</scope>
    <source>
        <strain evidence="2">1710a</strain>
    </source>
</reference>
<dbReference type="EMBL" id="CM000832">
    <property type="protein sequence ID" value="EET07990.1"/>
    <property type="molecule type" value="Genomic_DNA"/>
</dbReference>
<dbReference type="RefSeq" id="WP_004522383.1">
    <property type="nucleotide sequence ID" value="NZ_CM000832.1"/>
</dbReference>
<name>A0A0E1W444_BURPE</name>
<dbReference type="Proteomes" id="UP000001812">
    <property type="component" value="Chromosome I"/>
</dbReference>
<dbReference type="AlphaFoldDB" id="A0A0E1W444"/>
<sequence length="78" mass="8317">MIALPRERTVIDARATFGPAACGNVLGPRVDDPIRFVFVRGRDIGACDGKRRSERCGNGMPSTGKAGCDSHDVSPVCR</sequence>
<accession>A0A0E1W444</accession>
<gene>
    <name evidence="2" type="ORF">BURPS1710A_3390</name>
</gene>
<evidence type="ECO:0000313" key="2">
    <source>
        <dbReference type="EMBL" id="EET07990.1"/>
    </source>
</evidence>
<dbReference type="HOGENOM" id="CLU_2615191_0_0_4"/>
<feature type="region of interest" description="Disordered" evidence="1">
    <location>
        <begin position="56"/>
        <end position="78"/>
    </location>
</feature>
<proteinExistence type="predicted"/>